<name>A0BS04_PARTE</name>
<dbReference type="OrthoDB" id="303140at2759"/>
<dbReference type="HOGENOM" id="CLU_1201828_0_0_1"/>
<proteinExistence type="predicted"/>
<evidence type="ECO:0000313" key="2">
    <source>
        <dbReference type="EMBL" id="CAK61321.1"/>
    </source>
</evidence>
<dbReference type="OMA" id="IVHTINP"/>
<protein>
    <recommendedName>
        <fullName evidence="4">Kinetochore protein SPC25</fullName>
    </recommendedName>
</protein>
<accession>A0BS04</accession>
<keyword evidence="1" id="KW-0175">Coiled coil</keyword>
<dbReference type="Proteomes" id="UP000000600">
    <property type="component" value="Unassembled WGS sequence"/>
</dbReference>
<reference evidence="2 3" key="1">
    <citation type="journal article" date="2006" name="Nature">
        <title>Global trends of whole-genome duplications revealed by the ciliate Paramecium tetraurelia.</title>
        <authorList>
            <consortium name="Genoscope"/>
            <person name="Aury J.-M."/>
            <person name="Jaillon O."/>
            <person name="Duret L."/>
            <person name="Noel B."/>
            <person name="Jubin C."/>
            <person name="Porcel B.M."/>
            <person name="Segurens B."/>
            <person name="Daubin V."/>
            <person name="Anthouard V."/>
            <person name="Aiach N."/>
            <person name="Arnaiz O."/>
            <person name="Billaut A."/>
            <person name="Beisson J."/>
            <person name="Blanc I."/>
            <person name="Bouhouche K."/>
            <person name="Camara F."/>
            <person name="Duharcourt S."/>
            <person name="Guigo R."/>
            <person name="Gogendeau D."/>
            <person name="Katinka M."/>
            <person name="Keller A.-M."/>
            <person name="Kissmehl R."/>
            <person name="Klotz C."/>
            <person name="Koll F."/>
            <person name="Le Moue A."/>
            <person name="Lepere C."/>
            <person name="Malinsky S."/>
            <person name="Nowacki M."/>
            <person name="Nowak J.K."/>
            <person name="Plattner H."/>
            <person name="Poulain J."/>
            <person name="Ruiz F."/>
            <person name="Serrano V."/>
            <person name="Zagulski M."/>
            <person name="Dessen P."/>
            <person name="Betermier M."/>
            <person name="Weissenbach J."/>
            <person name="Scarpelli C."/>
            <person name="Schachter V."/>
            <person name="Sperling L."/>
            <person name="Meyer E."/>
            <person name="Cohen J."/>
            <person name="Wincker P."/>
        </authorList>
    </citation>
    <scope>NUCLEOTIDE SEQUENCE [LARGE SCALE GENOMIC DNA]</scope>
    <source>
        <strain evidence="2 3">Stock d4-2</strain>
    </source>
</reference>
<organism evidence="2 3">
    <name type="scientific">Paramecium tetraurelia</name>
    <dbReference type="NCBI Taxonomy" id="5888"/>
    <lineage>
        <taxon>Eukaryota</taxon>
        <taxon>Sar</taxon>
        <taxon>Alveolata</taxon>
        <taxon>Ciliophora</taxon>
        <taxon>Intramacronucleata</taxon>
        <taxon>Oligohymenophorea</taxon>
        <taxon>Peniculida</taxon>
        <taxon>Parameciidae</taxon>
        <taxon>Paramecium</taxon>
    </lineage>
</organism>
<gene>
    <name evidence="2" type="ORF">GSPATT00031552001</name>
</gene>
<dbReference type="RefSeq" id="XP_001428719.1">
    <property type="nucleotide sequence ID" value="XM_001428682.1"/>
</dbReference>
<evidence type="ECO:0000313" key="3">
    <source>
        <dbReference type="Proteomes" id="UP000000600"/>
    </source>
</evidence>
<evidence type="ECO:0008006" key="4">
    <source>
        <dbReference type="Google" id="ProtNLM"/>
    </source>
</evidence>
<keyword evidence="3" id="KW-1185">Reference proteome</keyword>
<feature type="coiled-coil region" evidence="1">
    <location>
        <begin position="118"/>
        <end position="152"/>
    </location>
</feature>
<dbReference type="InParanoid" id="A0BS04"/>
<dbReference type="AlphaFoldDB" id="A0BS04"/>
<dbReference type="EMBL" id="CT868013">
    <property type="protein sequence ID" value="CAK61321.1"/>
    <property type="molecule type" value="Genomic_DNA"/>
</dbReference>
<dbReference type="GeneID" id="5014503"/>
<sequence length="231" mass="28005">MNNNIEQKSQIQILQFFEYQNSVQNEIDKSKKILLALLDQKKKQYNDKILQQKEIQMQQQKQIDQYKKVVEEQQSKLKSKGNKETAQIQIGQLISYQQEQNQKIESLIEQSCNENSNYIKLQEKLIKCQNDINQLKEEREMKEKLIIQLQQITGVYLEYDYHQKILDIQLEYNQNVHIQIKLEDKLRSKQFEIYKIVHTINPKNEHFYQLIKEFNQDNQLDKLIQRIQLFN</sequence>
<dbReference type="KEGG" id="ptm:GSPATT00031552001"/>
<feature type="coiled-coil region" evidence="1">
    <location>
        <begin position="56"/>
        <end position="83"/>
    </location>
</feature>
<evidence type="ECO:0000256" key="1">
    <source>
        <dbReference type="SAM" id="Coils"/>
    </source>
</evidence>